<sequence>MPAFDWPHDAAPLPIEPLRGPIDRLTALAARHEDVLELIAPLEAEDEQSDGAPGTAGLAGGVAGDPRAYLPPALARIADEFGGIRVVGGDAALTIVVDERSDLGPFTILTDPVSFTPLYEGDDVAVVLAIDAQGAPGPVFAIGEDLALTLVAPDLVDYVQRFTEALDLAVTTTADETVDAELVADRMEESFFAPLFAEDPERAVALAAEAPSGVDAPADALAVADLRGAVPGARVEVMDADLPGDPLEIGIAWRADGLVVVLTGE</sequence>
<protein>
    <recommendedName>
        <fullName evidence="3">SseB protein N-terminal domain-containing protein</fullName>
    </recommendedName>
</protein>
<dbReference type="RefSeq" id="WP_200502278.1">
    <property type="nucleotide sequence ID" value="NZ_JAEDAJ010000004.1"/>
</dbReference>
<dbReference type="EMBL" id="JAEDAJ010000004">
    <property type="protein sequence ID" value="MBK0331658.1"/>
    <property type="molecule type" value="Genomic_DNA"/>
</dbReference>
<evidence type="ECO:0000313" key="2">
    <source>
        <dbReference type="Proteomes" id="UP000612352"/>
    </source>
</evidence>
<keyword evidence="2" id="KW-1185">Reference proteome</keyword>
<reference evidence="1 2" key="1">
    <citation type="submission" date="2020-12" db="EMBL/GenBank/DDBJ databases">
        <title>Brachybacterium sp. MASK1Z-5, whole genome shotgun sequence.</title>
        <authorList>
            <person name="Tuo L."/>
        </authorList>
    </citation>
    <scope>NUCLEOTIDE SEQUENCE [LARGE SCALE GENOMIC DNA]</scope>
    <source>
        <strain evidence="1 2">MASK1Z-5</strain>
    </source>
</reference>
<name>A0ABS1BAM3_9MICO</name>
<organism evidence="1 2">
    <name type="scientific">Brachybacterium halotolerans</name>
    <dbReference type="NCBI Taxonomy" id="2795215"/>
    <lineage>
        <taxon>Bacteria</taxon>
        <taxon>Bacillati</taxon>
        <taxon>Actinomycetota</taxon>
        <taxon>Actinomycetes</taxon>
        <taxon>Micrococcales</taxon>
        <taxon>Dermabacteraceae</taxon>
        <taxon>Brachybacterium</taxon>
    </lineage>
</organism>
<proteinExistence type="predicted"/>
<dbReference type="Proteomes" id="UP000612352">
    <property type="component" value="Unassembled WGS sequence"/>
</dbReference>
<comment type="caution">
    <text evidence="1">The sequence shown here is derived from an EMBL/GenBank/DDBJ whole genome shotgun (WGS) entry which is preliminary data.</text>
</comment>
<gene>
    <name evidence="1" type="ORF">I8D64_09610</name>
</gene>
<accession>A0ABS1BAM3</accession>
<evidence type="ECO:0000313" key="1">
    <source>
        <dbReference type="EMBL" id="MBK0331658.1"/>
    </source>
</evidence>
<evidence type="ECO:0008006" key="3">
    <source>
        <dbReference type="Google" id="ProtNLM"/>
    </source>
</evidence>